<evidence type="ECO:0000313" key="2">
    <source>
        <dbReference type="EMBL" id="WML89851.1"/>
    </source>
</evidence>
<dbReference type="Pfam" id="PF05685">
    <property type="entry name" value="Uma2"/>
    <property type="match status" value="1"/>
</dbReference>
<keyword evidence="2" id="KW-0540">Nuclease</keyword>
<dbReference type="InterPro" id="IPR012296">
    <property type="entry name" value="Nuclease_put_TT1808"/>
</dbReference>
<dbReference type="Gene3D" id="3.90.1570.10">
    <property type="entry name" value="tt1808, chain A"/>
    <property type="match status" value="1"/>
</dbReference>
<evidence type="ECO:0000259" key="1">
    <source>
        <dbReference type="Pfam" id="PF05685"/>
    </source>
</evidence>
<organism evidence="2 3">
    <name type="scientific">Thiothrix lacustris</name>
    <dbReference type="NCBI Taxonomy" id="525917"/>
    <lineage>
        <taxon>Bacteria</taxon>
        <taxon>Pseudomonadati</taxon>
        <taxon>Pseudomonadota</taxon>
        <taxon>Gammaproteobacteria</taxon>
        <taxon>Thiotrichales</taxon>
        <taxon>Thiotrichaceae</taxon>
        <taxon>Thiothrix</taxon>
    </lineage>
</organism>
<dbReference type="PANTHER" id="PTHR36558:SF1">
    <property type="entry name" value="RESTRICTION ENDONUCLEASE DOMAIN-CONTAINING PROTEIN-RELATED"/>
    <property type="match status" value="1"/>
</dbReference>
<keyword evidence="2" id="KW-0378">Hydrolase</keyword>
<reference evidence="2 3" key="1">
    <citation type="submission" date="2023-08" db="EMBL/GenBank/DDBJ databases">
        <title>New molecular markers tilS and rpoB for phylogenetic and monitoring studies of the genus Thiothrix biodiversity.</title>
        <authorList>
            <person name="Ravin N.V."/>
            <person name="Smolyakov D."/>
            <person name="Markov N.D."/>
            <person name="Beletsky A.V."/>
            <person name="Mardanov A.V."/>
            <person name="Rudenko T.S."/>
            <person name="Grabovich M.Y."/>
        </authorList>
    </citation>
    <scope>NUCLEOTIDE SEQUENCE [LARGE SCALE GENOMIC DNA]</scope>
    <source>
        <strain evidence="2 3">MK1</strain>
    </source>
</reference>
<name>A0ABY9MPS4_9GAMM</name>
<sequence length="93" mass="10369">MSAIAQQCQLNYVSEGDYLEGEKHSEVRHEYVDGQVYAMAGTTKRHNEIAVNISTALRIASRGSLCKVYSSAVKVRAIGRKAFYYQNSRNAHA</sequence>
<proteinExistence type="predicted"/>
<accession>A0ABY9MPS4</accession>
<gene>
    <name evidence="2" type="ORF">RCF98_12820</name>
</gene>
<dbReference type="GO" id="GO:0004519">
    <property type="term" value="F:endonuclease activity"/>
    <property type="evidence" value="ECO:0007669"/>
    <property type="project" value="UniProtKB-KW"/>
</dbReference>
<evidence type="ECO:0000313" key="3">
    <source>
        <dbReference type="Proteomes" id="UP001236657"/>
    </source>
</evidence>
<feature type="domain" description="Putative restriction endonuclease" evidence="1">
    <location>
        <begin position="17"/>
        <end position="77"/>
    </location>
</feature>
<keyword evidence="2" id="KW-0255">Endonuclease</keyword>
<dbReference type="EMBL" id="CP133218">
    <property type="protein sequence ID" value="WML89851.1"/>
    <property type="molecule type" value="Genomic_DNA"/>
</dbReference>
<dbReference type="InterPro" id="IPR011335">
    <property type="entry name" value="Restrct_endonuc-II-like"/>
</dbReference>
<dbReference type="InterPro" id="IPR008538">
    <property type="entry name" value="Uma2"/>
</dbReference>
<protein>
    <submittedName>
        <fullName evidence="2">Uma2 family endonuclease</fullName>
    </submittedName>
</protein>
<keyword evidence="3" id="KW-1185">Reference proteome</keyword>
<dbReference type="SUPFAM" id="SSF52980">
    <property type="entry name" value="Restriction endonuclease-like"/>
    <property type="match status" value="1"/>
</dbReference>
<dbReference type="PANTHER" id="PTHR36558">
    <property type="entry name" value="GLR1098 PROTEIN"/>
    <property type="match status" value="1"/>
</dbReference>
<dbReference type="RefSeq" id="WP_308894132.1">
    <property type="nucleotide sequence ID" value="NZ_CP133218.1"/>
</dbReference>
<dbReference type="Proteomes" id="UP001236657">
    <property type="component" value="Chromosome"/>
</dbReference>
<dbReference type="CDD" id="cd06260">
    <property type="entry name" value="DUF820-like"/>
    <property type="match status" value="1"/>
</dbReference>